<accession>A0ABN7VV44</accession>
<proteinExistence type="predicted"/>
<reference evidence="2 3" key="1">
    <citation type="submission" date="2021-06" db="EMBL/GenBank/DDBJ databases">
        <authorList>
            <person name="Kallberg Y."/>
            <person name="Tangrot J."/>
            <person name="Rosling A."/>
        </authorList>
    </citation>
    <scope>NUCLEOTIDE SEQUENCE [LARGE SCALE GENOMIC DNA]</scope>
    <source>
        <strain evidence="2 3">120-4 pot B 10/14</strain>
    </source>
</reference>
<comment type="caution">
    <text evidence="2">The sequence shown here is derived from an EMBL/GenBank/DDBJ whole genome shotgun (WGS) entry which is preliminary data.</text>
</comment>
<organism evidence="2 3">
    <name type="scientific">Gigaspora margarita</name>
    <dbReference type="NCBI Taxonomy" id="4874"/>
    <lineage>
        <taxon>Eukaryota</taxon>
        <taxon>Fungi</taxon>
        <taxon>Fungi incertae sedis</taxon>
        <taxon>Mucoromycota</taxon>
        <taxon>Glomeromycotina</taxon>
        <taxon>Glomeromycetes</taxon>
        <taxon>Diversisporales</taxon>
        <taxon>Gigasporaceae</taxon>
        <taxon>Gigaspora</taxon>
    </lineage>
</organism>
<evidence type="ECO:0000313" key="2">
    <source>
        <dbReference type="EMBL" id="CAG8800854.1"/>
    </source>
</evidence>
<gene>
    <name evidence="2" type="ORF">GMARGA_LOCUS23061</name>
</gene>
<feature type="non-terminal residue" evidence="2">
    <location>
        <position position="175"/>
    </location>
</feature>
<name>A0ABN7VV44_GIGMA</name>
<protein>
    <submittedName>
        <fullName evidence="2">25511_t:CDS:1</fullName>
    </submittedName>
</protein>
<evidence type="ECO:0000313" key="3">
    <source>
        <dbReference type="Proteomes" id="UP000789901"/>
    </source>
</evidence>
<keyword evidence="3" id="KW-1185">Reference proteome</keyword>
<dbReference type="EMBL" id="CAJVQB010023000">
    <property type="protein sequence ID" value="CAG8800854.1"/>
    <property type="molecule type" value="Genomic_DNA"/>
</dbReference>
<feature type="region of interest" description="Disordered" evidence="1">
    <location>
        <begin position="126"/>
        <end position="145"/>
    </location>
</feature>
<feature type="region of interest" description="Disordered" evidence="1">
    <location>
        <begin position="61"/>
        <end position="91"/>
    </location>
</feature>
<evidence type="ECO:0000256" key="1">
    <source>
        <dbReference type="SAM" id="MobiDB-lite"/>
    </source>
</evidence>
<sequence length="175" mass="20193">MQEATIHETNSNTSEDTNMIIEEQNSRYNQTPKITGMMSEPHIEVNNTQIQTDLILLDQGTNTSGRSHTQIEKNRDQTRNTMGKVQAQKTIPEQEARTIEQSNIAQIDEMEIEDIQVQATIRSWNTEDSEQNTQPKSYKDKEEETLQNINKEISKTEKLSQLKIEITLIKDDTEK</sequence>
<feature type="compositionally biased region" description="Basic and acidic residues" evidence="1">
    <location>
        <begin position="69"/>
        <end position="78"/>
    </location>
</feature>
<feature type="compositionally biased region" description="Polar residues" evidence="1">
    <location>
        <begin position="79"/>
        <end position="91"/>
    </location>
</feature>
<dbReference type="Proteomes" id="UP000789901">
    <property type="component" value="Unassembled WGS sequence"/>
</dbReference>
<feature type="compositionally biased region" description="Polar residues" evidence="1">
    <location>
        <begin position="126"/>
        <end position="136"/>
    </location>
</feature>